<dbReference type="Proteomes" id="UP000008177">
    <property type="component" value="Unplaced contigs"/>
</dbReference>
<dbReference type="HOGENOM" id="CLU_2558029_0_0_1"/>
<gene>
    <name evidence="1" type="ORF">BofuT4_uP043550.1</name>
</gene>
<proteinExistence type="predicted"/>
<reference evidence="2" key="1">
    <citation type="journal article" date="2011" name="PLoS Genet.">
        <title>Genomic analysis of the necrotrophic fungal pathogens Sclerotinia sclerotiorum and Botrytis cinerea.</title>
        <authorList>
            <person name="Amselem J."/>
            <person name="Cuomo C.A."/>
            <person name="van Kan J.A."/>
            <person name="Viaud M."/>
            <person name="Benito E.P."/>
            <person name="Couloux A."/>
            <person name="Coutinho P.M."/>
            <person name="de Vries R.P."/>
            <person name="Dyer P.S."/>
            <person name="Fillinger S."/>
            <person name="Fournier E."/>
            <person name="Gout L."/>
            <person name="Hahn M."/>
            <person name="Kohn L."/>
            <person name="Lapalu N."/>
            <person name="Plummer K.M."/>
            <person name="Pradier J.M."/>
            <person name="Quevillon E."/>
            <person name="Sharon A."/>
            <person name="Simon A."/>
            <person name="ten Have A."/>
            <person name="Tudzynski B."/>
            <person name="Tudzynski P."/>
            <person name="Wincker P."/>
            <person name="Andrew M."/>
            <person name="Anthouard V."/>
            <person name="Beever R.E."/>
            <person name="Beffa R."/>
            <person name="Benoit I."/>
            <person name="Bouzid O."/>
            <person name="Brault B."/>
            <person name="Chen Z."/>
            <person name="Choquer M."/>
            <person name="Collemare J."/>
            <person name="Cotton P."/>
            <person name="Danchin E.G."/>
            <person name="Da Silva C."/>
            <person name="Gautier A."/>
            <person name="Giraud C."/>
            <person name="Giraud T."/>
            <person name="Gonzalez C."/>
            <person name="Grossetete S."/>
            <person name="Guldener U."/>
            <person name="Henrissat B."/>
            <person name="Howlett B.J."/>
            <person name="Kodira C."/>
            <person name="Kretschmer M."/>
            <person name="Lappartient A."/>
            <person name="Leroch M."/>
            <person name="Levis C."/>
            <person name="Mauceli E."/>
            <person name="Neuveglise C."/>
            <person name="Oeser B."/>
            <person name="Pearson M."/>
            <person name="Poulain J."/>
            <person name="Poussereau N."/>
            <person name="Quesneville H."/>
            <person name="Rascle C."/>
            <person name="Schumacher J."/>
            <person name="Segurens B."/>
            <person name="Sexton A."/>
            <person name="Silva E."/>
            <person name="Sirven C."/>
            <person name="Soanes D.M."/>
            <person name="Talbot N.J."/>
            <person name="Templeton M."/>
            <person name="Yandava C."/>
            <person name="Yarden O."/>
            <person name="Zeng Q."/>
            <person name="Rollins J.A."/>
            <person name="Lebrun M.H."/>
            <person name="Dickman M."/>
        </authorList>
    </citation>
    <scope>NUCLEOTIDE SEQUENCE [LARGE SCALE GENOMIC DNA]</scope>
    <source>
        <strain evidence="2">T4</strain>
    </source>
</reference>
<protein>
    <submittedName>
        <fullName evidence="1">Uncharacterized protein</fullName>
    </submittedName>
</protein>
<evidence type="ECO:0000313" key="1">
    <source>
        <dbReference type="EMBL" id="CCD46744.1"/>
    </source>
</evidence>
<accession>G2Y254</accession>
<dbReference type="EMBL" id="FQ790282">
    <property type="protein sequence ID" value="CCD46744.1"/>
    <property type="molecule type" value="Genomic_DNA"/>
</dbReference>
<organism evidence="1 2">
    <name type="scientific">Botryotinia fuckeliana (strain T4)</name>
    <name type="common">Noble rot fungus</name>
    <name type="synonym">Botrytis cinerea</name>
    <dbReference type="NCBI Taxonomy" id="999810"/>
    <lineage>
        <taxon>Eukaryota</taxon>
        <taxon>Fungi</taxon>
        <taxon>Dikarya</taxon>
        <taxon>Ascomycota</taxon>
        <taxon>Pezizomycotina</taxon>
        <taxon>Leotiomycetes</taxon>
        <taxon>Helotiales</taxon>
        <taxon>Sclerotiniaceae</taxon>
        <taxon>Botrytis</taxon>
    </lineage>
</organism>
<evidence type="ECO:0000313" key="2">
    <source>
        <dbReference type="Proteomes" id="UP000008177"/>
    </source>
</evidence>
<sequence>MSDHMVPAYLLQFQQGSSIDISFSAHSEASHVMSSCANDTLDSFTDYSLLILVVGTPYEVLTRSDFIHLLLASEANSSIDIR</sequence>
<dbReference type="InParanoid" id="G2Y254"/>
<name>G2Y254_BOTF4</name>
<dbReference type="AlphaFoldDB" id="G2Y254"/>